<evidence type="ECO:0000256" key="1">
    <source>
        <dbReference type="ARBA" id="ARBA00001231"/>
    </source>
</evidence>
<gene>
    <name evidence="6" type="primary">Hexdc_0</name>
    <name evidence="6" type="ORF">PITSOR_R10990</name>
</gene>
<accession>A0A851FD53</accession>
<dbReference type="GO" id="GO:0004563">
    <property type="term" value="F:beta-N-acetylhexosaminidase activity"/>
    <property type="evidence" value="ECO:0007669"/>
    <property type="project" value="UniProtKB-EC"/>
</dbReference>
<protein>
    <recommendedName>
        <fullName evidence="3">beta-N-acetylhexosaminidase</fullName>
        <ecNumber evidence="3">3.2.1.52</ecNumber>
    </recommendedName>
</protein>
<dbReference type="EC" id="3.2.1.52" evidence="3"/>
<evidence type="ECO:0000256" key="3">
    <source>
        <dbReference type="ARBA" id="ARBA00012663"/>
    </source>
</evidence>
<dbReference type="Pfam" id="PF00728">
    <property type="entry name" value="Glyco_hydro_20"/>
    <property type="match status" value="1"/>
</dbReference>
<evidence type="ECO:0000313" key="7">
    <source>
        <dbReference type="Proteomes" id="UP000633448"/>
    </source>
</evidence>
<dbReference type="EMBL" id="WEKX01011489">
    <property type="protein sequence ID" value="NWI89684.1"/>
    <property type="molecule type" value="Genomic_DNA"/>
</dbReference>
<keyword evidence="7" id="KW-1185">Reference proteome</keyword>
<evidence type="ECO:0000256" key="4">
    <source>
        <dbReference type="ARBA" id="ARBA00022801"/>
    </source>
</evidence>
<evidence type="ECO:0000256" key="2">
    <source>
        <dbReference type="ARBA" id="ARBA00006285"/>
    </source>
</evidence>
<dbReference type="AlphaFoldDB" id="A0A851FD53"/>
<sequence>MRLVHLDLKGAAPRVSYLEQVFPLLAQLGANGVLIEYEDMFPFKGELEILRSPYAYSEDDIERIQQLAEQHKLEVVPLVQTFGHVEFILKHEKYQHLREVERFPNSFNPHAPNTLTLLKSILAQVIEKHRRSSWIHIGADEVFHLGEGTDSKNWMSRNKGDVGAMYLKHIKEVLGFLAAQYWGLRALMWDDMLRKISVGALRGEGTGVAHVLPCHAWRWQEPVPHRVGIGFEAVWFASAFKGTTGPAQMWTPLSYHLKNHLSWLKVMQTVPRLAPLRFQGIVLTGWQRYDHYSVLCELLPVGIPSLAICLQTLVNGGFTEEAKRKVLDVLGLEGVQLEQSTCEGRGAFPGVEIYHMVEQVNSHLKESILKVLEEESAIKGWFSPYHRKHHFGNPRNMESFGSKVLKLLEDWESIIRDLRAQLERVYFPDTVEEWMEENVNPYLDQLRDLVQDYR</sequence>
<dbReference type="PANTHER" id="PTHR21040">
    <property type="entry name" value="BCDNA.GH04120"/>
    <property type="match status" value="1"/>
</dbReference>
<organism evidence="6 7">
    <name type="scientific">Pitta sordida</name>
    <name type="common">Hooded pitta</name>
    <dbReference type="NCBI Taxonomy" id="9163"/>
    <lineage>
        <taxon>Eukaryota</taxon>
        <taxon>Metazoa</taxon>
        <taxon>Chordata</taxon>
        <taxon>Craniata</taxon>
        <taxon>Vertebrata</taxon>
        <taxon>Euteleostomi</taxon>
        <taxon>Archelosauria</taxon>
        <taxon>Archosauria</taxon>
        <taxon>Dinosauria</taxon>
        <taxon>Saurischia</taxon>
        <taxon>Theropoda</taxon>
        <taxon>Coelurosauria</taxon>
        <taxon>Aves</taxon>
        <taxon>Neognathae</taxon>
        <taxon>Neoaves</taxon>
        <taxon>Telluraves</taxon>
        <taxon>Australaves</taxon>
        <taxon>Passeriformes</taxon>
        <taxon>Pittidae</taxon>
        <taxon>Pitta</taxon>
    </lineage>
</organism>
<dbReference type="OrthoDB" id="10023921at2759"/>
<keyword evidence="4" id="KW-0378">Hydrolase</keyword>
<dbReference type="InterPro" id="IPR038901">
    <property type="entry name" value="HEXDC-like"/>
</dbReference>
<comment type="similarity">
    <text evidence="2">Belongs to the glycosyl hydrolase 20 family.</text>
</comment>
<evidence type="ECO:0000313" key="6">
    <source>
        <dbReference type="EMBL" id="NWI89684.1"/>
    </source>
</evidence>
<dbReference type="GO" id="GO:0005975">
    <property type="term" value="P:carbohydrate metabolic process"/>
    <property type="evidence" value="ECO:0007669"/>
    <property type="project" value="InterPro"/>
</dbReference>
<feature type="domain" description="Glycoside hydrolase family 20 catalytic" evidence="5">
    <location>
        <begin position="54"/>
        <end position="197"/>
    </location>
</feature>
<dbReference type="InterPro" id="IPR015883">
    <property type="entry name" value="Glyco_hydro_20_cat"/>
</dbReference>
<dbReference type="Proteomes" id="UP000633448">
    <property type="component" value="Unassembled WGS sequence"/>
</dbReference>
<dbReference type="PANTHER" id="PTHR21040:SF5">
    <property type="entry name" value="BETA-N-ACETYLHEXOSAMINIDASE"/>
    <property type="match status" value="1"/>
</dbReference>
<feature type="non-terminal residue" evidence="6">
    <location>
        <position position="1"/>
    </location>
</feature>
<comment type="caution">
    <text evidence="6">The sequence shown here is derived from an EMBL/GenBank/DDBJ whole genome shotgun (WGS) entry which is preliminary data.</text>
</comment>
<dbReference type="CDD" id="cd06565">
    <property type="entry name" value="GH20_GcnA-like"/>
    <property type="match status" value="1"/>
</dbReference>
<name>A0A851FD53_PITSO</name>
<dbReference type="Gene3D" id="3.20.20.80">
    <property type="entry name" value="Glycosidases"/>
    <property type="match status" value="1"/>
</dbReference>
<reference evidence="6" key="1">
    <citation type="submission" date="2019-10" db="EMBL/GenBank/DDBJ databases">
        <title>Bird 10,000 Genomes (B10K) Project - Family phase.</title>
        <authorList>
            <person name="Zhang G."/>
        </authorList>
    </citation>
    <scope>NUCLEOTIDE SEQUENCE</scope>
    <source>
        <strain evidence="6">B10K-DU-002-53</strain>
        <tissue evidence="6">Muscle</tissue>
    </source>
</reference>
<proteinExistence type="inferred from homology"/>
<comment type="catalytic activity">
    <reaction evidence="1">
        <text>Hydrolysis of terminal non-reducing N-acetyl-D-hexosamine residues in N-acetyl-beta-D-hexosaminides.</text>
        <dbReference type="EC" id="3.2.1.52"/>
    </reaction>
</comment>
<feature type="non-terminal residue" evidence="6">
    <location>
        <position position="454"/>
    </location>
</feature>
<dbReference type="SUPFAM" id="SSF51445">
    <property type="entry name" value="(Trans)glycosidases"/>
    <property type="match status" value="1"/>
</dbReference>
<dbReference type="InterPro" id="IPR017853">
    <property type="entry name" value="GH"/>
</dbReference>
<evidence type="ECO:0000259" key="5">
    <source>
        <dbReference type="Pfam" id="PF00728"/>
    </source>
</evidence>